<reference evidence="2" key="2">
    <citation type="submission" date="2016-06" db="EMBL/GenBank/DDBJ databases">
        <title>The genome of a short-lived fish provides insights into sex chromosome evolution and the genetic control of aging.</title>
        <authorList>
            <person name="Reichwald K."/>
            <person name="Felder M."/>
            <person name="Petzold A."/>
            <person name="Koch P."/>
            <person name="Groth M."/>
            <person name="Platzer M."/>
        </authorList>
    </citation>
    <scope>NUCLEOTIDE SEQUENCE</scope>
    <source>
        <tissue evidence="2">Brain</tissue>
    </source>
</reference>
<gene>
    <name evidence="2" type="primary">C6H22ORF23</name>
</gene>
<dbReference type="InterPro" id="IPR007914">
    <property type="entry name" value="UPF0193"/>
</dbReference>
<reference evidence="2" key="1">
    <citation type="submission" date="2016-05" db="EMBL/GenBank/DDBJ databases">
        <authorList>
            <person name="Lavstsen T."/>
            <person name="Jespersen J.S."/>
        </authorList>
    </citation>
    <scope>NUCLEOTIDE SEQUENCE</scope>
    <source>
        <tissue evidence="2">Brain</tissue>
    </source>
</reference>
<dbReference type="PANTHER" id="PTHR28348">
    <property type="entry name" value="UPF0193 PROTEIN EVG1"/>
    <property type="match status" value="1"/>
</dbReference>
<dbReference type="PANTHER" id="PTHR28348:SF1">
    <property type="entry name" value="UPF0193 PROTEIN EVG1"/>
    <property type="match status" value="1"/>
</dbReference>
<feature type="region of interest" description="Disordered" evidence="1">
    <location>
        <begin position="1"/>
        <end position="22"/>
    </location>
</feature>
<dbReference type="EMBL" id="HADX01010427">
    <property type="protein sequence ID" value="SBP32659.1"/>
    <property type="molecule type" value="Transcribed_RNA"/>
</dbReference>
<name>A0A1A7YR79_9TELE</name>
<feature type="compositionally biased region" description="Low complexity" evidence="1">
    <location>
        <begin position="48"/>
        <end position="64"/>
    </location>
</feature>
<feature type="compositionally biased region" description="Basic and acidic residues" evidence="1">
    <location>
        <begin position="88"/>
        <end position="107"/>
    </location>
</feature>
<dbReference type="Pfam" id="PF05250">
    <property type="entry name" value="UPF0193"/>
    <property type="match status" value="1"/>
</dbReference>
<accession>A0A1A7YR79</accession>
<feature type="region of interest" description="Disordered" evidence="1">
    <location>
        <begin position="35"/>
        <end position="130"/>
    </location>
</feature>
<organism evidence="2">
    <name type="scientific">Iconisemion striatum</name>
    <dbReference type="NCBI Taxonomy" id="60296"/>
    <lineage>
        <taxon>Eukaryota</taxon>
        <taxon>Metazoa</taxon>
        <taxon>Chordata</taxon>
        <taxon>Craniata</taxon>
        <taxon>Vertebrata</taxon>
        <taxon>Euteleostomi</taxon>
        <taxon>Actinopterygii</taxon>
        <taxon>Neopterygii</taxon>
        <taxon>Teleostei</taxon>
        <taxon>Neoteleostei</taxon>
        <taxon>Acanthomorphata</taxon>
        <taxon>Ovalentaria</taxon>
        <taxon>Atherinomorphae</taxon>
        <taxon>Cyprinodontiformes</taxon>
        <taxon>Nothobranchiidae</taxon>
        <taxon>Iconisemion</taxon>
    </lineage>
</organism>
<feature type="compositionally biased region" description="Polar residues" evidence="1">
    <location>
        <begin position="35"/>
        <end position="46"/>
    </location>
</feature>
<sequence>METPSGGLWNNPRPSQSSKEALDLLRLRKEESMLISQQRKQINGDSKASPSASHHLTSSLSSGSIQRHQPQKSQRRSAEACRLINNNYEREKFSPGPTRDLEKEKRRLQSIFATGKEESSSTESPRKTPIHKVGASQVDHFQEVLNEIEERRQFLTDMAALGQEHQYAGIINTEIAQRIRELDLLEKASD</sequence>
<evidence type="ECO:0000313" key="2">
    <source>
        <dbReference type="EMBL" id="SBP32659.1"/>
    </source>
</evidence>
<dbReference type="AlphaFoldDB" id="A0A1A7YR79"/>
<evidence type="ECO:0000256" key="1">
    <source>
        <dbReference type="SAM" id="MobiDB-lite"/>
    </source>
</evidence>
<protein>
    <submittedName>
        <fullName evidence="2">Chromosome 22 open reading frame 23</fullName>
    </submittedName>
</protein>
<dbReference type="EMBL" id="HADW01008016">
    <property type="protein sequence ID" value="SBP09416.1"/>
    <property type="molecule type" value="Transcribed_RNA"/>
</dbReference>
<proteinExistence type="predicted"/>